<dbReference type="Pfam" id="PF13306">
    <property type="entry name" value="LRR_5"/>
    <property type="match status" value="1"/>
</dbReference>
<proteinExistence type="predicted"/>
<accession>A0A414YPS8</accession>
<comment type="caution">
    <text evidence="2">The sequence shown here is derived from an EMBL/GenBank/DDBJ whole genome shotgun (WGS) entry which is preliminary data.</text>
</comment>
<feature type="transmembrane region" description="Helical" evidence="1">
    <location>
        <begin position="7"/>
        <end position="28"/>
    </location>
</feature>
<organism evidence="2 3">
    <name type="scientific">Bacteroides caccae</name>
    <dbReference type="NCBI Taxonomy" id="47678"/>
    <lineage>
        <taxon>Bacteria</taxon>
        <taxon>Pseudomonadati</taxon>
        <taxon>Bacteroidota</taxon>
        <taxon>Bacteroidia</taxon>
        <taxon>Bacteroidales</taxon>
        <taxon>Bacteroidaceae</taxon>
        <taxon>Bacteroides</taxon>
    </lineage>
</organism>
<evidence type="ECO:0000313" key="2">
    <source>
        <dbReference type="EMBL" id="RHH88563.1"/>
    </source>
</evidence>
<dbReference type="SUPFAM" id="SSF52058">
    <property type="entry name" value="L domain-like"/>
    <property type="match status" value="1"/>
</dbReference>
<dbReference type="InterPro" id="IPR026906">
    <property type="entry name" value="LRR_5"/>
</dbReference>
<sequence>MSKVHWVNIYVTIFMCIFLVSCSSNYHIEKAGTLQDLLKGDTHKIDNLVLSGFINSADFSTMSEMCSFGILKTIDLTECKVVADNKNSANVIPLNAFKDAKELVSIKLPATIKKISSNSFSNCHKLINIDIPKSVTIIDDEAFSGCEKMVLSKLHDGLIKIGNSAFSKCQNITFDLPKTVSEIGEDAFVECINIASITIPDNITEIKAGTFALCSNLSFVRFPKNLYSIGRQSFSGCRELKEIKLPDNVVYIGNSAFESCVQLEKVFLSNKLRDIGISAFKRCSQLETVIFPESLKNIETMAFRDCPSLRNVKIPDGAMVAYAAFDESLFSNDSFIEKHNNLAQSDNIQNTFNLLGAWSVELPDSYLTIAFKDGNVVEAKSKGKSDYYVNTQRGTYSMNNNIIAVNTEDGEKITLYVKENSLYAGSTKLVKGDLVGSEYFAPAGTREAASDVDDNVTNRLLRREKEIRSAVNELARLEESPSLSANEILKIQLLKQTIVRNYDEALNIAKQSGDKDLAREYERRRDKTVRALQMMKR</sequence>
<evidence type="ECO:0000313" key="3">
    <source>
        <dbReference type="Proteomes" id="UP000283512"/>
    </source>
</evidence>
<keyword evidence="1" id="KW-1133">Transmembrane helix</keyword>
<dbReference type="PANTHER" id="PTHR45661:SF3">
    <property type="entry name" value="IG-LIKE DOMAIN-CONTAINING PROTEIN"/>
    <property type="match status" value="1"/>
</dbReference>
<keyword evidence="1" id="KW-0812">Transmembrane</keyword>
<dbReference type="InterPro" id="IPR053139">
    <property type="entry name" value="Surface_bspA-like"/>
</dbReference>
<dbReference type="EMBL" id="QRKD01000013">
    <property type="protein sequence ID" value="RHH88563.1"/>
    <property type="molecule type" value="Genomic_DNA"/>
</dbReference>
<dbReference type="AlphaFoldDB" id="A0A414YPS8"/>
<name>A0A414YPS8_9BACE</name>
<gene>
    <name evidence="2" type="ORF">DW190_13835</name>
</gene>
<protein>
    <submittedName>
        <fullName evidence="2">Leucine-rich repeat domain-containing protein</fullName>
    </submittedName>
</protein>
<keyword evidence="1" id="KW-0472">Membrane</keyword>
<dbReference type="PANTHER" id="PTHR45661">
    <property type="entry name" value="SURFACE ANTIGEN"/>
    <property type="match status" value="1"/>
</dbReference>
<reference evidence="2 3" key="1">
    <citation type="submission" date="2018-08" db="EMBL/GenBank/DDBJ databases">
        <title>A genome reference for cultivated species of the human gut microbiota.</title>
        <authorList>
            <person name="Zou Y."/>
            <person name="Xue W."/>
            <person name="Luo G."/>
        </authorList>
    </citation>
    <scope>NUCLEOTIDE SEQUENCE [LARGE SCALE GENOMIC DNA]</scope>
    <source>
        <strain evidence="2 3">AM16-49B</strain>
    </source>
</reference>
<evidence type="ECO:0000256" key="1">
    <source>
        <dbReference type="SAM" id="Phobius"/>
    </source>
</evidence>
<dbReference type="InterPro" id="IPR032675">
    <property type="entry name" value="LRR_dom_sf"/>
</dbReference>
<dbReference type="RefSeq" id="WP_122295638.1">
    <property type="nucleotide sequence ID" value="NZ_QRKD01000013.1"/>
</dbReference>
<dbReference type="Gene3D" id="3.80.10.10">
    <property type="entry name" value="Ribonuclease Inhibitor"/>
    <property type="match status" value="2"/>
</dbReference>
<dbReference type="PROSITE" id="PS51257">
    <property type="entry name" value="PROKAR_LIPOPROTEIN"/>
    <property type="match status" value="1"/>
</dbReference>
<dbReference type="Proteomes" id="UP000283512">
    <property type="component" value="Unassembled WGS sequence"/>
</dbReference>